<dbReference type="Pfam" id="PF04327">
    <property type="entry name" value="Peptidase_Prp"/>
    <property type="match status" value="1"/>
</dbReference>
<reference evidence="9 11" key="3">
    <citation type="submission" date="2016-10" db="EMBL/GenBank/DDBJ databases">
        <authorList>
            <person name="de Groot N.N."/>
        </authorList>
    </citation>
    <scope>NUCLEOTIDE SEQUENCE [LARGE SCALE GENOMIC DNA]</scope>
    <source>
        <strain evidence="9 11">VTM1R29</strain>
    </source>
</reference>
<evidence type="ECO:0000313" key="11">
    <source>
        <dbReference type="Proteomes" id="UP000182764"/>
    </source>
</evidence>
<reference evidence="7 10" key="2">
    <citation type="submission" date="2014-05" db="EMBL/GenBank/DDBJ databases">
        <title>Genome sequence of Streptococcus gallolyticus.</title>
        <authorList>
            <person name="Del Campo R."/>
        </authorList>
    </citation>
    <scope>NUCLEOTIDE SEQUENCE [LARGE SCALE GENOMIC DNA]</scope>
    <source>
        <strain evidence="7 10">LMG17956</strain>
    </source>
</reference>
<organism evidence="7 10">
    <name type="scientific">Streptococcus gallolyticus</name>
    <dbReference type="NCBI Taxonomy" id="315405"/>
    <lineage>
        <taxon>Bacteria</taxon>
        <taxon>Bacillati</taxon>
        <taxon>Bacillota</taxon>
        <taxon>Bacilli</taxon>
        <taxon>Lactobacillales</taxon>
        <taxon>Streptococcaceae</taxon>
        <taxon>Streptococcus</taxon>
    </lineage>
</organism>
<dbReference type="InterPro" id="IPR036764">
    <property type="entry name" value="Peptidase_Prp_sf"/>
</dbReference>
<dbReference type="EMBL" id="FOBM01000001">
    <property type="protein sequence ID" value="SEL88808.1"/>
    <property type="molecule type" value="Genomic_DNA"/>
</dbReference>
<dbReference type="AlphaFoldDB" id="A0A060RLE1"/>
<reference evidence="7 10" key="1">
    <citation type="submission" date="2014-02" db="EMBL/GenBank/DDBJ databases">
        <authorList>
            <person name="Manrique M."/>
        </authorList>
    </citation>
    <scope>NUCLEOTIDE SEQUENCE [LARGE SCALE GENOMIC DNA]</scope>
    <source>
        <strain evidence="7 10">LMG17956</strain>
    </source>
</reference>
<dbReference type="PANTHER" id="PTHR39178:SF1">
    <property type="entry name" value="RIBOSOMAL-PROCESSING CYSTEINE PROTEASE PRP"/>
    <property type="match status" value="1"/>
</dbReference>
<keyword evidence="2 8" id="KW-0645">Protease</keyword>
<dbReference type="Proteomes" id="UP000027584">
    <property type="component" value="Unassembled WGS sequence"/>
</dbReference>
<keyword evidence="1" id="KW-0690">Ribosome biogenesis</keyword>
<proteinExistence type="inferred from homology"/>
<dbReference type="PANTHER" id="PTHR39178">
    <property type="entry name" value="HYPOTHETICAL RIBOSOME-ASSOCIATED PROTEIN"/>
    <property type="match status" value="1"/>
</dbReference>
<evidence type="ECO:0000256" key="4">
    <source>
        <dbReference type="ARBA" id="ARBA00022807"/>
    </source>
</evidence>
<dbReference type="InterPro" id="IPR007422">
    <property type="entry name" value="Peptidase_Prp"/>
</dbReference>
<evidence type="ECO:0000313" key="7">
    <source>
        <dbReference type="EMBL" id="CDO18736.1"/>
    </source>
</evidence>
<evidence type="ECO:0000313" key="8">
    <source>
        <dbReference type="EMBL" id="MBE6165100.1"/>
    </source>
</evidence>
<dbReference type="Proteomes" id="UP000700800">
    <property type="component" value="Unassembled WGS sequence"/>
</dbReference>
<accession>A0A060RLE1</accession>
<evidence type="ECO:0000256" key="6">
    <source>
        <dbReference type="ARBA" id="ARBA00044538"/>
    </source>
</evidence>
<protein>
    <recommendedName>
        <fullName evidence="6">Ribosomal processing cysteine protease Prp</fullName>
    </recommendedName>
</protein>
<evidence type="ECO:0000256" key="1">
    <source>
        <dbReference type="ARBA" id="ARBA00022517"/>
    </source>
</evidence>
<name>A0A060RLE1_9STRE</name>
<evidence type="ECO:0000256" key="3">
    <source>
        <dbReference type="ARBA" id="ARBA00022801"/>
    </source>
</evidence>
<dbReference type="RefSeq" id="WP_012962112.1">
    <property type="nucleotide sequence ID" value="NZ_FNFJ01000002.1"/>
</dbReference>
<dbReference type="EMBL" id="CCBC010000203">
    <property type="protein sequence ID" value="CDO18736.1"/>
    <property type="molecule type" value="Genomic_DNA"/>
</dbReference>
<comment type="similarity">
    <text evidence="5">Belongs to the Prp family.</text>
</comment>
<dbReference type="NCBIfam" id="NF011122">
    <property type="entry name" value="PRK14553.1-1"/>
    <property type="match status" value="1"/>
</dbReference>
<dbReference type="EMBL" id="SVAF01000019">
    <property type="protein sequence ID" value="MBE6165100.1"/>
    <property type="molecule type" value="Genomic_DNA"/>
</dbReference>
<keyword evidence="4" id="KW-0788">Thiol protease</keyword>
<sequence length="111" mass="11993">MIQATFIRHKGNLESVELTGHAGSGEYGFDIVCAAVSTLSINLVNSLEALADCNADLAINEIDGGYMKIDISHVTKKTDEKVQLLFESFLLGMTNLAENSQEFVSVQVIAN</sequence>
<evidence type="ECO:0000256" key="2">
    <source>
        <dbReference type="ARBA" id="ARBA00022670"/>
    </source>
</evidence>
<dbReference type="GO" id="GO:0008234">
    <property type="term" value="F:cysteine-type peptidase activity"/>
    <property type="evidence" value="ECO:0007669"/>
    <property type="project" value="UniProtKB-KW"/>
</dbReference>
<evidence type="ECO:0000313" key="10">
    <source>
        <dbReference type="Proteomes" id="UP000027584"/>
    </source>
</evidence>
<dbReference type="Proteomes" id="UP000182764">
    <property type="component" value="Unassembled WGS sequence"/>
</dbReference>
<keyword evidence="3" id="KW-0378">Hydrolase</keyword>
<dbReference type="GO" id="GO:0042254">
    <property type="term" value="P:ribosome biogenesis"/>
    <property type="evidence" value="ECO:0007669"/>
    <property type="project" value="UniProtKB-KW"/>
</dbReference>
<gene>
    <name evidence="7" type="ORF">BN963_SGAL_01941</name>
    <name evidence="8" type="ORF">E7156_07355</name>
    <name evidence="9" type="ORF">SAMN04487839_10154</name>
</gene>
<dbReference type="Gene3D" id="3.30.70.1490">
    <property type="entry name" value="Cysteine protease Prp"/>
    <property type="match status" value="1"/>
</dbReference>
<reference evidence="8" key="4">
    <citation type="submission" date="2019-04" db="EMBL/GenBank/DDBJ databases">
        <title>Evolution of Biomass-Degrading Anaerobic Consortia Revealed by Metagenomics.</title>
        <authorList>
            <person name="Peng X."/>
        </authorList>
    </citation>
    <scope>NUCLEOTIDE SEQUENCE</scope>
    <source>
        <strain evidence="8">SIG195</strain>
    </source>
</reference>
<dbReference type="CDD" id="cd16332">
    <property type="entry name" value="Prp-like"/>
    <property type="match status" value="1"/>
</dbReference>
<evidence type="ECO:0000256" key="5">
    <source>
        <dbReference type="ARBA" id="ARBA00044503"/>
    </source>
</evidence>
<dbReference type="SUPFAM" id="SSF118010">
    <property type="entry name" value="TM1457-like"/>
    <property type="match status" value="1"/>
</dbReference>
<evidence type="ECO:0000313" key="9">
    <source>
        <dbReference type="EMBL" id="SEL88808.1"/>
    </source>
</evidence>
<dbReference type="OMA" id="FYFEFPE"/>
<dbReference type="GO" id="GO:0006508">
    <property type="term" value="P:proteolysis"/>
    <property type="evidence" value="ECO:0007669"/>
    <property type="project" value="UniProtKB-KW"/>
</dbReference>